<keyword evidence="3" id="KW-0804">Transcription</keyword>
<keyword evidence="6" id="KW-1185">Reference proteome</keyword>
<dbReference type="Pfam" id="PF00392">
    <property type="entry name" value="GntR"/>
    <property type="match status" value="1"/>
</dbReference>
<comment type="caution">
    <text evidence="5">The sequence shown here is derived from an EMBL/GenBank/DDBJ whole genome shotgun (WGS) entry which is preliminary data.</text>
</comment>
<evidence type="ECO:0000313" key="5">
    <source>
        <dbReference type="EMBL" id="TKG72466.1"/>
    </source>
</evidence>
<dbReference type="SUPFAM" id="SSF46785">
    <property type="entry name" value="Winged helix' DNA-binding domain"/>
    <property type="match status" value="1"/>
</dbReference>
<proteinExistence type="predicted"/>
<evidence type="ECO:0000256" key="3">
    <source>
        <dbReference type="ARBA" id="ARBA00023163"/>
    </source>
</evidence>
<sequence>MENERHSLIAPLSSSGRADEIAVRITEAIQLGLLHDGERLPSESEFAAQFGVSPVTLREAIADLRDRGLLETRRGRWGGTFVKRSLEPDEGPDMDRLRSSGAAALRDIADEQAAISGLAARLAAERGSSSNVERILMLAEQLATAASRGARMKADSRFHIEVAIATRSERLTRREVALQAETTGMLWGSHLAEVEVEAIAAEHREIAAAIADEDGTKAGFLAERHVRNNLRRLTSGHLALAAAGKRPPQRSRRAK</sequence>
<gene>
    <name evidence="5" type="ORF">FCN18_04225</name>
</gene>
<dbReference type="InterPro" id="IPR011711">
    <property type="entry name" value="GntR_C"/>
</dbReference>
<keyword evidence="1" id="KW-0805">Transcription regulation</keyword>
<protein>
    <submittedName>
        <fullName evidence="5">FadR family transcriptional regulator</fullName>
    </submittedName>
</protein>
<dbReference type="EMBL" id="SWMS01000002">
    <property type="protein sequence ID" value="TKG72466.1"/>
    <property type="molecule type" value="Genomic_DNA"/>
</dbReference>
<dbReference type="SMART" id="SM00895">
    <property type="entry name" value="FCD"/>
    <property type="match status" value="1"/>
</dbReference>
<evidence type="ECO:0000313" key="6">
    <source>
        <dbReference type="Proteomes" id="UP000309992"/>
    </source>
</evidence>
<dbReference type="Pfam" id="PF07729">
    <property type="entry name" value="FCD"/>
    <property type="match status" value="1"/>
</dbReference>
<name>A0ABY2SAH0_9PSEU</name>
<keyword evidence="2" id="KW-0238">DNA-binding</keyword>
<dbReference type="InterPro" id="IPR008920">
    <property type="entry name" value="TF_FadR/GntR_C"/>
</dbReference>
<dbReference type="SUPFAM" id="SSF48008">
    <property type="entry name" value="GntR ligand-binding domain-like"/>
    <property type="match status" value="1"/>
</dbReference>
<evidence type="ECO:0000256" key="2">
    <source>
        <dbReference type="ARBA" id="ARBA00023125"/>
    </source>
</evidence>
<dbReference type="Gene3D" id="1.10.10.10">
    <property type="entry name" value="Winged helix-like DNA-binding domain superfamily/Winged helix DNA-binding domain"/>
    <property type="match status" value="1"/>
</dbReference>
<feature type="domain" description="HTH gntR-type" evidence="4">
    <location>
        <begin position="15"/>
        <end position="85"/>
    </location>
</feature>
<dbReference type="Gene3D" id="1.20.120.530">
    <property type="entry name" value="GntR ligand-binding domain-like"/>
    <property type="match status" value="1"/>
</dbReference>
<organism evidence="5 6">
    <name type="scientific">Prauserella endophytica</name>
    <dbReference type="NCBI Taxonomy" id="1592324"/>
    <lineage>
        <taxon>Bacteria</taxon>
        <taxon>Bacillati</taxon>
        <taxon>Actinomycetota</taxon>
        <taxon>Actinomycetes</taxon>
        <taxon>Pseudonocardiales</taxon>
        <taxon>Pseudonocardiaceae</taxon>
        <taxon>Prauserella</taxon>
        <taxon>Prauserella coralliicola group</taxon>
    </lineage>
</organism>
<evidence type="ECO:0000259" key="4">
    <source>
        <dbReference type="PROSITE" id="PS50949"/>
    </source>
</evidence>
<accession>A0ABY2SAH0</accession>
<dbReference type="Proteomes" id="UP000309992">
    <property type="component" value="Unassembled WGS sequence"/>
</dbReference>
<reference evidence="5 6" key="1">
    <citation type="journal article" date="2015" name="Antonie Van Leeuwenhoek">
        <title>Prauserella endophytica sp. nov., an endophytic actinobacterium isolated from Tamarix taklamakanensis.</title>
        <authorList>
            <person name="Liu J.M."/>
            <person name="Habden X."/>
            <person name="Guo L."/>
            <person name="Tuo L."/>
            <person name="Jiang Z.K."/>
            <person name="Liu S.W."/>
            <person name="Liu X.F."/>
            <person name="Chen L."/>
            <person name="Li R.F."/>
            <person name="Zhang Y.Q."/>
            <person name="Sun C.H."/>
        </authorList>
    </citation>
    <scope>NUCLEOTIDE SEQUENCE [LARGE SCALE GENOMIC DNA]</scope>
    <source>
        <strain evidence="5 6">CGMCC 4.7182</strain>
    </source>
</reference>
<dbReference type="InterPro" id="IPR000524">
    <property type="entry name" value="Tscrpt_reg_HTH_GntR"/>
</dbReference>
<dbReference type="CDD" id="cd07377">
    <property type="entry name" value="WHTH_GntR"/>
    <property type="match status" value="1"/>
</dbReference>
<evidence type="ECO:0000256" key="1">
    <source>
        <dbReference type="ARBA" id="ARBA00023015"/>
    </source>
</evidence>
<dbReference type="InterPro" id="IPR036390">
    <property type="entry name" value="WH_DNA-bd_sf"/>
</dbReference>
<dbReference type="RefSeq" id="WP_112274789.1">
    <property type="nucleotide sequence ID" value="NZ_SWMS01000002.1"/>
</dbReference>
<dbReference type="PANTHER" id="PTHR43537:SF24">
    <property type="entry name" value="GLUCONATE OPERON TRANSCRIPTIONAL REPRESSOR"/>
    <property type="match status" value="1"/>
</dbReference>
<dbReference type="SMART" id="SM00345">
    <property type="entry name" value="HTH_GNTR"/>
    <property type="match status" value="1"/>
</dbReference>
<dbReference type="PRINTS" id="PR00035">
    <property type="entry name" value="HTHGNTR"/>
</dbReference>
<dbReference type="InterPro" id="IPR036388">
    <property type="entry name" value="WH-like_DNA-bd_sf"/>
</dbReference>
<dbReference type="PANTHER" id="PTHR43537">
    <property type="entry name" value="TRANSCRIPTIONAL REGULATOR, GNTR FAMILY"/>
    <property type="match status" value="1"/>
</dbReference>
<dbReference type="PROSITE" id="PS50949">
    <property type="entry name" value="HTH_GNTR"/>
    <property type="match status" value="1"/>
</dbReference>